<evidence type="ECO:0000256" key="15">
    <source>
        <dbReference type="PIRSR" id="PIRSR006769-2"/>
    </source>
</evidence>
<evidence type="ECO:0000256" key="11">
    <source>
        <dbReference type="ARBA" id="ARBA00023002"/>
    </source>
</evidence>
<feature type="active site" description="Proton donor" evidence="14">
    <location>
        <position position="52"/>
    </location>
</feature>
<dbReference type="PANTHER" id="PTHR38011">
    <property type="entry name" value="DIHYDROFOLATE REDUCTASE FAMILY PROTEIN (AFU_ORTHOLOGUE AFUA_8G06820)"/>
    <property type="match status" value="1"/>
</dbReference>
<dbReference type="InterPro" id="IPR024072">
    <property type="entry name" value="DHFR-like_dom_sf"/>
</dbReference>
<feature type="binding site" evidence="15">
    <location>
        <position position="195"/>
    </location>
    <ligand>
        <name>NADP(+)</name>
        <dbReference type="ChEBI" id="CHEBI:58349"/>
    </ligand>
</feature>
<comment type="pathway">
    <text evidence="2 13">Cofactor biosynthesis; riboflavin biosynthesis; 5-amino-6-(D-ribitylamino)uracil from GTP: step 2/4.</text>
</comment>
<dbReference type="InterPro" id="IPR016193">
    <property type="entry name" value="Cytidine_deaminase-like"/>
</dbReference>
<feature type="binding site" evidence="16">
    <location>
        <position position="50"/>
    </location>
    <ligand>
        <name>Zn(2+)</name>
        <dbReference type="ChEBI" id="CHEBI:29105"/>
        <note>catalytic</note>
    </ligand>
</feature>
<evidence type="ECO:0000256" key="13">
    <source>
        <dbReference type="PIRNR" id="PIRNR006769"/>
    </source>
</evidence>
<feature type="binding site" evidence="15">
    <location>
        <position position="289"/>
    </location>
    <ligand>
        <name>substrate</name>
    </ligand>
</feature>
<dbReference type="RefSeq" id="WP_104022682.1">
    <property type="nucleotide sequence ID" value="NZ_CP007128.1"/>
</dbReference>
<dbReference type="GO" id="GO:0008703">
    <property type="term" value="F:5-amino-6-(5-phosphoribosylamino)uracil reductase activity"/>
    <property type="evidence" value="ECO:0007669"/>
    <property type="project" value="UniProtKB-EC"/>
</dbReference>
<sequence length="362" mass="38246">MDDAAFMRRALRLARRGWGSTAPNPMVGAVVVRDGEIVTEGWHARYGGPHAEAAALAAAGDRARGATVYVTLEPCNHHGKTPPCSDALIAAGVRRVVVAAEDPHPVAAGGAKKLRAHGIEVVTGVEREAARELNAPFFHALASDRPWVVLKLALSLDGAVADDTRRPGWLTGRAARREVHRLRAGSDAVAVGIGTALADDPELTVRDASAPRVPPLRVVFDRSARLPDVSRLVRTARDVPTAVVVSPHTPAARLNDLEGAGVRVVRAATLHDALRALRADHDVRSLLVEGGAGLASALWTAGLVDRLITFQAPVVLGRGALPAFGDVPAARAEAARRLPIVARRAFGDDLMTIYAVHTLESR</sequence>
<dbReference type="PROSITE" id="PS00903">
    <property type="entry name" value="CYT_DCMP_DEAMINASES_1"/>
    <property type="match status" value="1"/>
</dbReference>
<dbReference type="GO" id="GO:0008835">
    <property type="term" value="F:diaminohydroxyphosphoribosylaminopyrimidine deaminase activity"/>
    <property type="evidence" value="ECO:0007669"/>
    <property type="project" value="UniProtKB-EC"/>
</dbReference>
<dbReference type="InterPro" id="IPR016192">
    <property type="entry name" value="APOBEC/CMP_deaminase_Zn-bd"/>
</dbReference>
<dbReference type="eggNOG" id="COG0117">
    <property type="taxonomic scope" value="Bacteria"/>
</dbReference>
<feature type="binding site" evidence="15">
    <location>
        <position position="169"/>
    </location>
    <ligand>
        <name>NADP(+)</name>
        <dbReference type="ChEBI" id="CHEBI:58349"/>
    </ligand>
</feature>
<feature type="binding site" evidence="15">
    <location>
        <position position="183"/>
    </location>
    <ligand>
        <name>substrate</name>
    </ligand>
</feature>
<dbReference type="GO" id="GO:0008270">
    <property type="term" value="F:zinc ion binding"/>
    <property type="evidence" value="ECO:0007669"/>
    <property type="project" value="InterPro"/>
</dbReference>
<dbReference type="EMBL" id="CP007128">
    <property type="protein sequence ID" value="AHG90651.1"/>
    <property type="molecule type" value="Genomic_DNA"/>
</dbReference>
<dbReference type="SUPFAM" id="SSF53597">
    <property type="entry name" value="Dihydrofolate reductase-like"/>
    <property type="match status" value="1"/>
</dbReference>
<evidence type="ECO:0000256" key="12">
    <source>
        <dbReference type="ARBA" id="ARBA00023268"/>
    </source>
</evidence>
<dbReference type="GO" id="GO:0009231">
    <property type="term" value="P:riboflavin biosynthetic process"/>
    <property type="evidence" value="ECO:0007669"/>
    <property type="project" value="UniProtKB-UniPathway"/>
</dbReference>
<dbReference type="SUPFAM" id="SSF53927">
    <property type="entry name" value="Cytidine deaminase-like"/>
    <property type="match status" value="1"/>
</dbReference>
<dbReference type="InParanoid" id="W0RIN5"/>
<dbReference type="EC" id="3.5.4.26" evidence="13"/>
<dbReference type="InterPro" id="IPR004794">
    <property type="entry name" value="Eubact_RibD"/>
</dbReference>
<evidence type="ECO:0000313" key="19">
    <source>
        <dbReference type="Proteomes" id="UP000019151"/>
    </source>
</evidence>
<dbReference type="FunFam" id="3.40.140.10:FF:000025">
    <property type="entry name" value="Riboflavin biosynthesis protein RibD"/>
    <property type="match status" value="1"/>
</dbReference>
<keyword evidence="19" id="KW-1185">Reference proteome</keyword>
<keyword evidence="7 13" id="KW-0479">Metal-binding</keyword>
<protein>
    <recommendedName>
        <fullName evidence="13">Riboflavin biosynthesis protein RibD</fullName>
    </recommendedName>
    <domain>
        <recommendedName>
            <fullName evidence="13">Diaminohydroxyphosphoribosylaminopyrimidine deaminase</fullName>
            <shortName evidence="13">DRAP deaminase</shortName>
            <ecNumber evidence="13">3.5.4.26</ecNumber>
        </recommendedName>
        <alternativeName>
            <fullName evidence="13">Riboflavin-specific deaminase</fullName>
        </alternativeName>
    </domain>
    <domain>
        <recommendedName>
            <fullName evidence="13">5-amino-6-(5-phosphoribosylamino)uracil reductase</fullName>
            <ecNumber evidence="13">1.1.1.193</ecNumber>
        </recommendedName>
        <alternativeName>
            <fullName evidence="13">HTP reductase</fullName>
        </alternativeName>
    </domain>
</protein>
<feature type="binding site" evidence="16">
    <location>
        <position position="84"/>
    </location>
    <ligand>
        <name>Zn(2+)</name>
        <dbReference type="ChEBI" id="CHEBI:29105"/>
        <note>catalytic</note>
    </ligand>
</feature>
<dbReference type="NCBIfam" id="TIGR00326">
    <property type="entry name" value="eubact_ribD"/>
    <property type="match status" value="1"/>
</dbReference>
<dbReference type="CDD" id="cd01284">
    <property type="entry name" value="Riboflavin_deaminase-reductase"/>
    <property type="match status" value="1"/>
</dbReference>
<proteinExistence type="inferred from homology"/>
<dbReference type="PATRIC" id="fig|861299.3.peg.3166"/>
<dbReference type="Proteomes" id="UP000019151">
    <property type="component" value="Chromosome"/>
</dbReference>
<keyword evidence="6 13" id="KW-0686">Riboflavin biosynthesis</keyword>
<evidence type="ECO:0000256" key="7">
    <source>
        <dbReference type="ARBA" id="ARBA00022723"/>
    </source>
</evidence>
<comment type="similarity">
    <text evidence="4 13">In the N-terminal section; belongs to the cytidine and deoxycytidylate deaminase family.</text>
</comment>
<evidence type="ECO:0000256" key="14">
    <source>
        <dbReference type="PIRSR" id="PIRSR006769-1"/>
    </source>
</evidence>
<evidence type="ECO:0000313" key="18">
    <source>
        <dbReference type="EMBL" id="AHG90651.1"/>
    </source>
</evidence>
<dbReference type="UniPathway" id="UPA00275">
    <property type="reaction ID" value="UER00401"/>
</dbReference>
<dbReference type="AlphaFoldDB" id="W0RIN5"/>
<keyword evidence="9 13" id="KW-0862">Zinc</keyword>
<keyword evidence="8 13" id="KW-0378">Hydrolase</keyword>
<dbReference type="Pfam" id="PF01872">
    <property type="entry name" value="RibD_C"/>
    <property type="match status" value="1"/>
</dbReference>
<evidence type="ECO:0000256" key="2">
    <source>
        <dbReference type="ARBA" id="ARBA00004882"/>
    </source>
</evidence>
<dbReference type="FunCoup" id="W0RIN5">
    <property type="interactions" value="485"/>
</dbReference>
<feature type="binding site" evidence="15">
    <location>
        <position position="153"/>
    </location>
    <ligand>
        <name>NADP(+)</name>
        <dbReference type="ChEBI" id="CHEBI:58349"/>
    </ligand>
</feature>
<keyword evidence="11 13" id="KW-0560">Oxidoreductase</keyword>
<comment type="catalytic activity">
    <reaction evidence="13">
        <text>5-amino-6-(5-phospho-D-ribitylamino)uracil + NADP(+) = 5-amino-6-(5-phospho-D-ribosylamino)uracil + NADPH + H(+)</text>
        <dbReference type="Rhea" id="RHEA:17845"/>
        <dbReference type="ChEBI" id="CHEBI:15378"/>
        <dbReference type="ChEBI" id="CHEBI:57783"/>
        <dbReference type="ChEBI" id="CHEBI:58349"/>
        <dbReference type="ChEBI" id="CHEBI:58421"/>
        <dbReference type="ChEBI" id="CHEBI:58453"/>
        <dbReference type="EC" id="1.1.1.193"/>
    </reaction>
</comment>
<dbReference type="OrthoDB" id="9800865at2"/>
<evidence type="ECO:0000259" key="17">
    <source>
        <dbReference type="PROSITE" id="PS51747"/>
    </source>
</evidence>
<accession>W0RIN5</accession>
<dbReference type="KEGG" id="gba:J421_3114"/>
<comment type="pathway">
    <text evidence="3 13">Cofactor biosynthesis; riboflavin biosynthesis; 5-amino-6-(D-ribitylamino)uracil from GTP: step 3/4.</text>
</comment>
<dbReference type="InterPro" id="IPR050765">
    <property type="entry name" value="Riboflavin_Biosynth_HTPR"/>
</dbReference>
<evidence type="ECO:0000256" key="10">
    <source>
        <dbReference type="ARBA" id="ARBA00022857"/>
    </source>
</evidence>
<evidence type="ECO:0000256" key="8">
    <source>
        <dbReference type="ARBA" id="ARBA00022801"/>
    </source>
</evidence>
<evidence type="ECO:0000256" key="3">
    <source>
        <dbReference type="ARBA" id="ARBA00004910"/>
    </source>
</evidence>
<dbReference type="eggNOG" id="COG1985">
    <property type="taxonomic scope" value="Bacteria"/>
</dbReference>
<feature type="binding site" evidence="15">
    <location>
        <position position="206"/>
    </location>
    <ligand>
        <name>substrate</name>
    </ligand>
</feature>
<evidence type="ECO:0000256" key="1">
    <source>
        <dbReference type="ARBA" id="ARBA00002151"/>
    </source>
</evidence>
<dbReference type="PROSITE" id="PS51747">
    <property type="entry name" value="CYT_DCMP_DEAMINASES_2"/>
    <property type="match status" value="1"/>
</dbReference>
<dbReference type="Gene3D" id="3.40.140.10">
    <property type="entry name" value="Cytidine Deaminase, domain 2"/>
    <property type="match status" value="1"/>
</dbReference>
<comment type="function">
    <text evidence="1 13">Converts 2,5-diamino-6-(ribosylamino)-4(3h)-pyrimidinone 5'-phosphate into 5-amino-6-(ribosylamino)-2,4(1h,3h)-pyrimidinedione 5'-phosphate.</text>
</comment>
<dbReference type="PIRSF" id="PIRSF006769">
    <property type="entry name" value="RibD"/>
    <property type="match status" value="1"/>
</dbReference>
<evidence type="ECO:0000256" key="9">
    <source>
        <dbReference type="ARBA" id="ARBA00022833"/>
    </source>
</evidence>
<evidence type="ECO:0000256" key="5">
    <source>
        <dbReference type="ARBA" id="ARBA00007417"/>
    </source>
</evidence>
<organism evidence="18 19">
    <name type="scientific">Gemmatirosa kalamazoonensis</name>
    <dbReference type="NCBI Taxonomy" id="861299"/>
    <lineage>
        <taxon>Bacteria</taxon>
        <taxon>Pseudomonadati</taxon>
        <taxon>Gemmatimonadota</taxon>
        <taxon>Gemmatimonadia</taxon>
        <taxon>Gemmatimonadales</taxon>
        <taxon>Gemmatimonadaceae</taxon>
        <taxon>Gemmatirosa</taxon>
    </lineage>
</organism>
<comment type="similarity">
    <text evidence="5 13">In the C-terminal section; belongs to the HTP reductase family.</text>
</comment>
<evidence type="ECO:0000256" key="16">
    <source>
        <dbReference type="PIRSR" id="PIRSR006769-3"/>
    </source>
</evidence>
<dbReference type="InterPro" id="IPR002125">
    <property type="entry name" value="CMP_dCMP_dom"/>
</dbReference>
<comment type="cofactor">
    <cofactor evidence="13 16">
        <name>Zn(2+)</name>
        <dbReference type="ChEBI" id="CHEBI:29105"/>
    </cofactor>
    <text evidence="13 16">Binds 1 zinc ion.</text>
</comment>
<keyword evidence="12" id="KW-0511">Multifunctional enzyme</keyword>
<dbReference type="Pfam" id="PF00383">
    <property type="entry name" value="dCMP_cyt_deam_1"/>
    <property type="match status" value="1"/>
</dbReference>
<comment type="catalytic activity">
    <reaction evidence="13">
        <text>2,5-diamino-6-hydroxy-4-(5-phosphoribosylamino)-pyrimidine + H2O + H(+) = 5-amino-6-(5-phospho-D-ribosylamino)uracil + NH4(+)</text>
        <dbReference type="Rhea" id="RHEA:21868"/>
        <dbReference type="ChEBI" id="CHEBI:15377"/>
        <dbReference type="ChEBI" id="CHEBI:15378"/>
        <dbReference type="ChEBI" id="CHEBI:28938"/>
        <dbReference type="ChEBI" id="CHEBI:58453"/>
        <dbReference type="ChEBI" id="CHEBI:58614"/>
        <dbReference type="EC" id="3.5.4.26"/>
    </reaction>
</comment>
<dbReference type="InterPro" id="IPR002734">
    <property type="entry name" value="RibDG_C"/>
</dbReference>
<dbReference type="EC" id="1.1.1.193" evidence="13"/>
<feature type="domain" description="CMP/dCMP-type deaminase" evidence="17">
    <location>
        <begin position="1"/>
        <end position="122"/>
    </location>
</feature>
<reference evidence="18 19" key="1">
    <citation type="journal article" date="2014" name="Genome Announc.">
        <title>Genome Sequence and Methylome of Soil Bacterium Gemmatirosa kalamazoonensis KBS708T, a Member of the Rarely Cultivated Gemmatimonadetes Phylum.</title>
        <authorList>
            <person name="Debruyn J.M."/>
            <person name="Radosevich M."/>
            <person name="Wommack K.E."/>
            <person name="Polson S.W."/>
            <person name="Hauser L.J."/>
            <person name="Fawaz M.N."/>
            <person name="Korlach J."/>
            <person name="Tsai Y.C."/>
        </authorList>
    </citation>
    <scope>NUCLEOTIDE SEQUENCE [LARGE SCALE GENOMIC DNA]</scope>
    <source>
        <strain evidence="18 19">KBS708</strain>
    </source>
</reference>
<dbReference type="HOGENOM" id="CLU_036590_1_2_0"/>
<feature type="binding site" evidence="15">
    <location>
        <position position="203"/>
    </location>
    <ligand>
        <name>substrate</name>
    </ligand>
</feature>
<evidence type="ECO:0000256" key="6">
    <source>
        <dbReference type="ARBA" id="ARBA00022619"/>
    </source>
</evidence>
<dbReference type="Gene3D" id="3.40.430.10">
    <property type="entry name" value="Dihydrofolate Reductase, subunit A"/>
    <property type="match status" value="1"/>
</dbReference>
<name>W0RIN5_9BACT</name>
<evidence type="ECO:0000256" key="4">
    <source>
        <dbReference type="ARBA" id="ARBA00005259"/>
    </source>
</evidence>
<dbReference type="PANTHER" id="PTHR38011:SF7">
    <property type="entry name" value="2,5-DIAMINO-6-RIBOSYLAMINO-4(3H)-PYRIMIDINONE 5'-PHOSPHATE REDUCTASE"/>
    <property type="match status" value="1"/>
</dbReference>
<keyword evidence="10 13" id="KW-0521">NADP</keyword>
<feature type="binding site" evidence="15">
    <location>
        <position position="199"/>
    </location>
    <ligand>
        <name>NADP(+)</name>
        <dbReference type="ChEBI" id="CHEBI:58349"/>
    </ligand>
</feature>
<dbReference type="STRING" id="861299.J421_3114"/>
<gene>
    <name evidence="18" type="ORF">J421_3114</name>
</gene>
<feature type="binding site" evidence="16">
    <location>
        <position position="75"/>
    </location>
    <ligand>
        <name>Zn(2+)</name>
        <dbReference type="ChEBI" id="CHEBI:29105"/>
        <note>catalytic</note>
    </ligand>
</feature>
<feature type="binding site" evidence="15">
    <location>
        <begin position="291"/>
        <end position="297"/>
    </location>
    <ligand>
        <name>NADP(+)</name>
        <dbReference type="ChEBI" id="CHEBI:58349"/>
    </ligand>
</feature>